<dbReference type="InterPro" id="IPR001242">
    <property type="entry name" value="Condensation_dom"/>
</dbReference>
<dbReference type="AlphaFoldDB" id="A0A5R9EE44"/>
<dbReference type="OrthoDB" id="3405520at2"/>
<dbReference type="GO" id="GO:0009366">
    <property type="term" value="C:enterobactin synthetase complex"/>
    <property type="evidence" value="ECO:0007669"/>
    <property type="project" value="TreeGrafter"/>
</dbReference>
<dbReference type="InterPro" id="IPR023213">
    <property type="entry name" value="CAT-like_dom_sf"/>
</dbReference>
<evidence type="ECO:0000313" key="2">
    <source>
        <dbReference type="EMBL" id="TLQ46314.1"/>
    </source>
</evidence>
<dbReference type="RefSeq" id="WP_138055626.1">
    <property type="nucleotide sequence ID" value="NZ_VAWE01000001.1"/>
</dbReference>
<comment type="caution">
    <text evidence="2">The sequence shown here is derived from an EMBL/GenBank/DDBJ whole genome shotgun (WGS) entry which is preliminary data.</text>
</comment>
<dbReference type="GO" id="GO:0031177">
    <property type="term" value="F:phosphopantetheine binding"/>
    <property type="evidence" value="ECO:0007669"/>
    <property type="project" value="TreeGrafter"/>
</dbReference>
<dbReference type="SUPFAM" id="SSF52777">
    <property type="entry name" value="CoA-dependent acyltransferases"/>
    <property type="match status" value="2"/>
</dbReference>
<dbReference type="GO" id="GO:0009239">
    <property type="term" value="P:enterobactin biosynthetic process"/>
    <property type="evidence" value="ECO:0007669"/>
    <property type="project" value="TreeGrafter"/>
</dbReference>
<dbReference type="Gene3D" id="3.30.300.30">
    <property type="match status" value="1"/>
</dbReference>
<feature type="domain" description="Condensation" evidence="1">
    <location>
        <begin position="35"/>
        <end position="427"/>
    </location>
</feature>
<protein>
    <recommendedName>
        <fullName evidence="1">Condensation domain-containing protein</fullName>
    </recommendedName>
</protein>
<sequence length="533" mass="59315">MNVVDQDGFPLTAGQLQHYHMMKGNPELRTAIWSSYRISGALVIDRFIDSVDVLVARHEALRTEIVQEPGGKVRQRVVGPPDRARLLTCERVLSRSEDQFNRYIRHLVASEQTKGWDAGALPFRFRLFQYAPTVHAFVAGFSHIAVDGVGNEILMRDLMSIYREAMRGHVPSGPPRQRFVESAVRQAAALERRTRRAKAYDLSGVPPVTQFQTGSLGPRVDTGTLSRNSRFSLADEELAALRQLADQHGCTEFHWILAAFAMTIFQFTQQDRLKISIPVNLRSAADRDVVGMYVVAVPVVINRPADLDHVRRYPREVGTAMLRATAMYQMDSPELLDESLAAQSEGWGARCLHDLTINYRKMLRVSRRSFAQMDWSEYQAQIDYSFPGVGLRILSFGDALDVHAVLNSRVFSDDTASGLVEALRENLTSPDCWTKRRTQAVPGEVVALKDASGSTVVSANVGKVEEALLRHPLVRTASVFRETGRSGETYLCADVGVREGMTEDSLREYLLELGAHSSEVLAPSRISASPATS</sequence>
<dbReference type="EMBL" id="VAWE01000001">
    <property type="protein sequence ID" value="TLQ46314.1"/>
    <property type="molecule type" value="Genomic_DNA"/>
</dbReference>
<keyword evidence="3" id="KW-1185">Reference proteome</keyword>
<dbReference type="GO" id="GO:0047527">
    <property type="term" value="F:2,3-dihydroxybenzoate-serine ligase activity"/>
    <property type="evidence" value="ECO:0007669"/>
    <property type="project" value="TreeGrafter"/>
</dbReference>
<organism evidence="2 3">
    <name type="scientific">Streptomyces marianii</name>
    <dbReference type="NCBI Taxonomy" id="1817406"/>
    <lineage>
        <taxon>Bacteria</taxon>
        <taxon>Bacillati</taxon>
        <taxon>Actinomycetota</taxon>
        <taxon>Actinomycetes</taxon>
        <taxon>Kitasatosporales</taxon>
        <taxon>Streptomycetaceae</taxon>
        <taxon>Streptomyces</taxon>
    </lineage>
</organism>
<dbReference type="GO" id="GO:0043041">
    <property type="term" value="P:amino acid activation for nonribosomal peptide biosynthetic process"/>
    <property type="evidence" value="ECO:0007669"/>
    <property type="project" value="TreeGrafter"/>
</dbReference>
<gene>
    <name evidence="2" type="ORF">FEF34_28010</name>
</gene>
<dbReference type="PANTHER" id="PTHR45527:SF1">
    <property type="entry name" value="FATTY ACID SYNTHASE"/>
    <property type="match status" value="1"/>
</dbReference>
<proteinExistence type="predicted"/>
<dbReference type="InterPro" id="IPR045851">
    <property type="entry name" value="AMP-bd_C_sf"/>
</dbReference>
<accession>A0A5R9EE44</accession>
<evidence type="ECO:0000313" key="3">
    <source>
        <dbReference type="Proteomes" id="UP000305921"/>
    </source>
</evidence>
<dbReference type="Gene3D" id="3.30.559.10">
    <property type="entry name" value="Chloramphenicol acetyltransferase-like domain"/>
    <property type="match status" value="1"/>
</dbReference>
<evidence type="ECO:0000259" key="1">
    <source>
        <dbReference type="Pfam" id="PF00668"/>
    </source>
</evidence>
<dbReference type="GO" id="GO:0008610">
    <property type="term" value="P:lipid biosynthetic process"/>
    <property type="evidence" value="ECO:0007669"/>
    <property type="project" value="UniProtKB-ARBA"/>
</dbReference>
<dbReference type="Gene3D" id="3.30.559.30">
    <property type="entry name" value="Nonribosomal peptide synthetase, condensation domain"/>
    <property type="match status" value="1"/>
</dbReference>
<reference evidence="2 3" key="1">
    <citation type="submission" date="2019-05" db="EMBL/GenBank/DDBJ databases">
        <title>Streptomyces marianii sp. nov., a novel marine actinomycete from southern coast of India.</title>
        <authorList>
            <person name="Iniyan A.M."/>
            <person name="Wink J."/>
            <person name="Ramprasad E."/>
            <person name="Ramana C.V."/>
            <person name="Bunk B."/>
            <person name="Sproer C."/>
            <person name="Joseph F.-J.R.S."/>
            <person name="Vincent S.G.P."/>
        </authorList>
    </citation>
    <scope>NUCLEOTIDE SEQUENCE [LARGE SCALE GENOMIC DNA]</scope>
    <source>
        <strain evidence="2 3">ICN19</strain>
    </source>
</reference>
<dbReference type="Pfam" id="PF00668">
    <property type="entry name" value="Condensation"/>
    <property type="match status" value="1"/>
</dbReference>
<dbReference type="GO" id="GO:0005829">
    <property type="term" value="C:cytosol"/>
    <property type="evidence" value="ECO:0007669"/>
    <property type="project" value="TreeGrafter"/>
</dbReference>
<name>A0A5R9EE44_9ACTN</name>
<dbReference type="PANTHER" id="PTHR45527">
    <property type="entry name" value="NONRIBOSOMAL PEPTIDE SYNTHETASE"/>
    <property type="match status" value="1"/>
</dbReference>
<dbReference type="Proteomes" id="UP000305921">
    <property type="component" value="Unassembled WGS sequence"/>
</dbReference>